<dbReference type="SMART" id="SM00382">
    <property type="entry name" value="AAA"/>
    <property type="match status" value="1"/>
</dbReference>
<dbReference type="Proteomes" id="UP000596938">
    <property type="component" value="Unassembled WGS sequence"/>
</dbReference>
<evidence type="ECO:0000256" key="4">
    <source>
        <dbReference type="ARBA" id="ARBA00022840"/>
    </source>
</evidence>
<evidence type="ECO:0000313" key="10">
    <source>
        <dbReference type="EMBL" id="GGG95956.1"/>
    </source>
</evidence>
<dbReference type="InterPro" id="IPR003593">
    <property type="entry name" value="AAA+_ATPase"/>
</dbReference>
<dbReference type="SUPFAM" id="SSF90123">
    <property type="entry name" value="ABC transporter transmembrane region"/>
    <property type="match status" value="1"/>
</dbReference>
<dbReference type="InterPro" id="IPR011527">
    <property type="entry name" value="ABC1_TM_dom"/>
</dbReference>
<dbReference type="PANTHER" id="PTHR43394">
    <property type="entry name" value="ATP-DEPENDENT PERMEASE MDL1, MITOCHONDRIAL"/>
    <property type="match status" value="1"/>
</dbReference>
<evidence type="ECO:0000256" key="6">
    <source>
        <dbReference type="ARBA" id="ARBA00023136"/>
    </source>
</evidence>
<keyword evidence="5 7" id="KW-1133">Transmembrane helix</keyword>
<feature type="transmembrane region" description="Helical" evidence="7">
    <location>
        <begin position="140"/>
        <end position="162"/>
    </location>
</feature>
<evidence type="ECO:0000259" key="9">
    <source>
        <dbReference type="PROSITE" id="PS50929"/>
    </source>
</evidence>
<dbReference type="InterPro" id="IPR017871">
    <property type="entry name" value="ABC_transporter-like_CS"/>
</dbReference>
<evidence type="ECO:0000256" key="5">
    <source>
        <dbReference type="ARBA" id="ARBA00022989"/>
    </source>
</evidence>
<keyword evidence="4 10" id="KW-0067">ATP-binding</keyword>
<keyword evidence="6 7" id="KW-0472">Membrane</keyword>
<dbReference type="EMBL" id="BMKU01000005">
    <property type="protein sequence ID" value="GGG95956.1"/>
    <property type="molecule type" value="Genomic_DNA"/>
</dbReference>
<reference evidence="11" key="1">
    <citation type="journal article" date="2019" name="Int. J. Syst. Evol. Microbiol.">
        <title>The Global Catalogue of Microorganisms (GCM) 10K type strain sequencing project: providing services to taxonomists for standard genome sequencing and annotation.</title>
        <authorList>
            <consortium name="The Broad Institute Genomics Platform"/>
            <consortium name="The Broad Institute Genome Sequencing Center for Infectious Disease"/>
            <person name="Wu L."/>
            <person name="Ma J."/>
        </authorList>
    </citation>
    <scope>NUCLEOTIDE SEQUENCE [LARGE SCALE GENOMIC DNA]</scope>
    <source>
        <strain evidence="11">CGMCC 1.1927</strain>
    </source>
</reference>
<accession>A0ABQ1XK87</accession>
<evidence type="ECO:0000256" key="7">
    <source>
        <dbReference type="SAM" id="Phobius"/>
    </source>
</evidence>
<name>A0ABQ1XK87_9MICC</name>
<feature type="transmembrane region" description="Helical" evidence="7">
    <location>
        <begin position="287"/>
        <end position="311"/>
    </location>
</feature>
<dbReference type="PROSITE" id="PS00211">
    <property type="entry name" value="ABC_TRANSPORTER_1"/>
    <property type="match status" value="1"/>
</dbReference>
<feature type="domain" description="ABC transmembrane type-1" evidence="9">
    <location>
        <begin position="34"/>
        <end position="313"/>
    </location>
</feature>
<dbReference type="GO" id="GO:0005524">
    <property type="term" value="F:ATP binding"/>
    <property type="evidence" value="ECO:0007669"/>
    <property type="project" value="UniProtKB-KW"/>
</dbReference>
<dbReference type="InterPro" id="IPR027417">
    <property type="entry name" value="P-loop_NTPase"/>
</dbReference>
<feature type="domain" description="ABC transporter" evidence="8">
    <location>
        <begin position="361"/>
        <end position="595"/>
    </location>
</feature>
<sequence length="612" mass="65080">MTSSHASPASVEGSDPAKVSIVREFINHGRLNMVLIGLLGLGSVTGTLAFPYLVGKLIEAIQAGAPLLLPSLWMVLAGLGGAVAGAIATFLVGRTGERIVGRLRGRVMAHSLGMRVRDIKEEGVGNLAARLSADSFQIKAAIDIGPLQLPTSALILVGTLTIMGILDWVLLLITLACFAAAFVVIGFLMVSLRKKYKELQDQIGILSDNFVSQMQAVAAIKAYRAESLVLRRLTARADALADLGVSASRVESMLVPAVTLGQQIALVGVLVGGGTRVISGDLDLPTYIAFLLYLLQMVGPVVMAVSGLTTIQGGMIARGRFENVFALPTEKAFKPEPDAGGPEAPQQDALRVRQEEKACAVSFSGVSFGYGDGAPVLQDVNFDVPTRGLTALVGLSGSGKTTILDLIERFALDHSGAITFFGHPIEDLSLSKVRQNTAYVDQSFTLVHGTVRENLNLGRESEVPERRLAEVLQMVGLDETIAALGDGLDTEIGGSTDLSGGQRQRLALARAILSDAPLVLLDEPSSQLDGVNEEKLRLCVREMARDRAVLMVAHRISTVQHASKIIVLDRGQVAAEGTHEELLHQSPAYTLLVTEQTLNRKSETDEGQLVPL</sequence>
<comment type="subcellular location">
    <subcellularLocation>
        <location evidence="1">Cell membrane</location>
        <topology evidence="1">Multi-pass membrane protein</topology>
    </subcellularLocation>
</comment>
<dbReference type="CDD" id="cd18551">
    <property type="entry name" value="ABC_6TM_LmrA_like"/>
    <property type="match status" value="1"/>
</dbReference>
<keyword evidence="3" id="KW-0547">Nucleotide-binding</keyword>
<dbReference type="Gene3D" id="1.20.1560.10">
    <property type="entry name" value="ABC transporter type 1, transmembrane domain"/>
    <property type="match status" value="1"/>
</dbReference>
<dbReference type="Pfam" id="PF00005">
    <property type="entry name" value="ABC_tran"/>
    <property type="match status" value="1"/>
</dbReference>
<dbReference type="PROSITE" id="PS50893">
    <property type="entry name" value="ABC_TRANSPORTER_2"/>
    <property type="match status" value="1"/>
</dbReference>
<dbReference type="PANTHER" id="PTHR43394:SF1">
    <property type="entry name" value="ATP-BINDING CASSETTE SUB-FAMILY B MEMBER 10, MITOCHONDRIAL"/>
    <property type="match status" value="1"/>
</dbReference>
<evidence type="ECO:0000256" key="2">
    <source>
        <dbReference type="ARBA" id="ARBA00022692"/>
    </source>
</evidence>
<feature type="transmembrane region" description="Helical" evidence="7">
    <location>
        <begin position="73"/>
        <end position="93"/>
    </location>
</feature>
<evidence type="ECO:0000256" key="3">
    <source>
        <dbReference type="ARBA" id="ARBA00022741"/>
    </source>
</evidence>
<comment type="caution">
    <text evidence="10">The sequence shown here is derived from an EMBL/GenBank/DDBJ whole genome shotgun (WGS) entry which is preliminary data.</text>
</comment>
<protein>
    <submittedName>
        <fullName evidence="10">ABC transporter ATP-binding protein</fullName>
    </submittedName>
</protein>
<dbReference type="RefSeq" id="WP_188810484.1">
    <property type="nucleotide sequence ID" value="NZ_BAAAWV010000001.1"/>
</dbReference>
<dbReference type="Pfam" id="PF00664">
    <property type="entry name" value="ABC_membrane"/>
    <property type="match status" value="1"/>
</dbReference>
<dbReference type="InterPro" id="IPR039421">
    <property type="entry name" value="Type_1_exporter"/>
</dbReference>
<gene>
    <name evidence="10" type="ORF">GCM10011577_18840</name>
</gene>
<evidence type="ECO:0000256" key="1">
    <source>
        <dbReference type="ARBA" id="ARBA00004651"/>
    </source>
</evidence>
<feature type="transmembrane region" description="Helical" evidence="7">
    <location>
        <begin position="33"/>
        <end position="53"/>
    </location>
</feature>
<dbReference type="SUPFAM" id="SSF52540">
    <property type="entry name" value="P-loop containing nucleoside triphosphate hydrolases"/>
    <property type="match status" value="1"/>
</dbReference>
<evidence type="ECO:0000313" key="11">
    <source>
        <dbReference type="Proteomes" id="UP000596938"/>
    </source>
</evidence>
<feature type="transmembrane region" description="Helical" evidence="7">
    <location>
        <begin position="168"/>
        <end position="190"/>
    </location>
</feature>
<keyword evidence="2 7" id="KW-0812">Transmembrane</keyword>
<organism evidence="10 11">
    <name type="scientific">Pseudarthrobacter polychromogenes</name>
    <dbReference type="NCBI Taxonomy" id="1676"/>
    <lineage>
        <taxon>Bacteria</taxon>
        <taxon>Bacillati</taxon>
        <taxon>Actinomycetota</taxon>
        <taxon>Actinomycetes</taxon>
        <taxon>Micrococcales</taxon>
        <taxon>Micrococcaceae</taxon>
        <taxon>Pseudarthrobacter</taxon>
    </lineage>
</organism>
<proteinExistence type="predicted"/>
<evidence type="ECO:0000259" key="8">
    <source>
        <dbReference type="PROSITE" id="PS50893"/>
    </source>
</evidence>
<dbReference type="Gene3D" id="3.40.50.300">
    <property type="entry name" value="P-loop containing nucleotide triphosphate hydrolases"/>
    <property type="match status" value="1"/>
</dbReference>
<dbReference type="InterPro" id="IPR036640">
    <property type="entry name" value="ABC1_TM_sf"/>
</dbReference>
<dbReference type="InterPro" id="IPR003439">
    <property type="entry name" value="ABC_transporter-like_ATP-bd"/>
</dbReference>
<dbReference type="PROSITE" id="PS50929">
    <property type="entry name" value="ABC_TM1F"/>
    <property type="match status" value="1"/>
</dbReference>
<keyword evidence="11" id="KW-1185">Reference proteome</keyword>